<dbReference type="PANTHER" id="PTHR21485:SF6">
    <property type="entry name" value="N-ACYLNEURAMINATE CYTIDYLYLTRANSFERASE-RELATED"/>
    <property type="match status" value="1"/>
</dbReference>
<dbReference type="eggNOG" id="COG1083">
    <property type="taxonomic scope" value="Bacteria"/>
</dbReference>
<dbReference type="InterPro" id="IPR050793">
    <property type="entry name" value="CMP-NeuNAc_synthase"/>
</dbReference>
<dbReference type="GO" id="GO:0008781">
    <property type="term" value="F:N-acylneuraminate cytidylyltransferase activity"/>
    <property type="evidence" value="ECO:0007669"/>
    <property type="project" value="TreeGrafter"/>
</dbReference>
<sequence>MLGRDDLTVTCFLPCRKGSERVPRKNIRPIGDKPYGLLQIKLEQLFATKLIDRVILSTNDEEIIEYAKKLEASKLDIRLRDDALASSSTSTDELIQYAGSQIEAGHILWTHVTSPFLTATLYDAMIEKYLAQLECGYDSLMSVNELRGFIWDESRPVNYDRSVEKWPRTQTLSPLYEINSGVFLAPAEVYQLSGDRIGDRPYKYVLDKIQGFDIDWEEDFLMADAMLSAGICET</sequence>
<dbReference type="AlphaFoldDB" id="R8AWD0"/>
<accession>R8AWD0</accession>
<dbReference type="HOGENOM" id="CLU_042930_5_1_6"/>
<dbReference type="PATRIC" id="fig|1318628.3.peg.3569"/>
<comment type="caution">
    <text evidence="1">The sequence shown here is derived from an EMBL/GenBank/DDBJ whole genome shotgun (WGS) entry which is preliminary data.</text>
</comment>
<dbReference type="PANTHER" id="PTHR21485">
    <property type="entry name" value="HAD SUPERFAMILY MEMBERS CMAS AND KDSC"/>
    <property type="match status" value="1"/>
</dbReference>
<protein>
    <submittedName>
        <fullName evidence="1">CMP-N-acetylneuraminic acid synthetase</fullName>
    </submittedName>
</protein>
<dbReference type="CDD" id="cd02513">
    <property type="entry name" value="CMP-NeuAc_Synthase"/>
    <property type="match status" value="1"/>
</dbReference>
<proteinExistence type="predicted"/>
<name>R8AWD0_9GAMM</name>
<dbReference type="EMBL" id="ASAD01000026">
    <property type="protein sequence ID" value="EON90638.1"/>
    <property type="molecule type" value="Genomic_DNA"/>
</dbReference>
<evidence type="ECO:0000313" key="1">
    <source>
        <dbReference type="EMBL" id="EON90638.1"/>
    </source>
</evidence>
<dbReference type="STRING" id="1318628.MARLIPOL_17863"/>
<dbReference type="InterPro" id="IPR003329">
    <property type="entry name" value="Cytidylyl_trans"/>
</dbReference>
<dbReference type="Gene3D" id="3.90.550.10">
    <property type="entry name" value="Spore Coat Polysaccharide Biosynthesis Protein SpsA, Chain A"/>
    <property type="match status" value="1"/>
</dbReference>
<dbReference type="SUPFAM" id="SSF53448">
    <property type="entry name" value="Nucleotide-diphospho-sugar transferases"/>
    <property type="match status" value="1"/>
</dbReference>
<gene>
    <name evidence="1" type="ORF">MARLIPOL_17863</name>
</gene>
<dbReference type="OrthoDB" id="9805604at2"/>
<dbReference type="Pfam" id="PF02348">
    <property type="entry name" value="CTP_transf_3"/>
    <property type="match status" value="1"/>
</dbReference>
<organism evidence="1 2">
    <name type="scientific">Marinobacter lipolyticus SM19</name>
    <dbReference type="NCBI Taxonomy" id="1318628"/>
    <lineage>
        <taxon>Bacteria</taxon>
        <taxon>Pseudomonadati</taxon>
        <taxon>Pseudomonadota</taxon>
        <taxon>Gammaproteobacteria</taxon>
        <taxon>Pseudomonadales</taxon>
        <taxon>Marinobacteraceae</taxon>
        <taxon>Marinobacter</taxon>
    </lineage>
</organism>
<dbReference type="InterPro" id="IPR029044">
    <property type="entry name" value="Nucleotide-diphossugar_trans"/>
</dbReference>
<keyword evidence="2" id="KW-1185">Reference proteome</keyword>
<reference evidence="1 2" key="1">
    <citation type="journal article" date="2013" name="Genome Announc.">
        <title>Draft Genome Sequence of the Moderately Halophilic Bacterium Marinobacter lipolyticus Strain SM19.</title>
        <authorList>
            <person name="Papke R.T."/>
            <person name="de la Haba R.R."/>
            <person name="Infante-Dominguez C."/>
            <person name="Perez D."/>
            <person name="Sanchez-Porro C."/>
            <person name="Lapierre P."/>
            <person name="Ventosa A."/>
        </authorList>
    </citation>
    <scope>NUCLEOTIDE SEQUENCE [LARGE SCALE GENOMIC DNA]</scope>
    <source>
        <strain evidence="1 2">SM19</strain>
    </source>
</reference>
<dbReference type="Proteomes" id="UP000016540">
    <property type="component" value="Unassembled WGS sequence"/>
</dbReference>
<evidence type="ECO:0000313" key="2">
    <source>
        <dbReference type="Proteomes" id="UP000016540"/>
    </source>
</evidence>